<proteinExistence type="predicted"/>
<accession>A0A8J9ZV22</accession>
<reference evidence="1" key="1">
    <citation type="submission" date="2022-01" db="EMBL/GenBank/DDBJ databases">
        <authorList>
            <person name="Braso-Vives M."/>
        </authorList>
    </citation>
    <scope>NUCLEOTIDE SEQUENCE</scope>
</reference>
<dbReference type="InterPro" id="IPR022773">
    <property type="entry name" value="Siva"/>
</dbReference>
<dbReference type="GO" id="GO:0097191">
    <property type="term" value="P:extrinsic apoptotic signaling pathway"/>
    <property type="evidence" value="ECO:0007669"/>
    <property type="project" value="TreeGrafter"/>
</dbReference>
<dbReference type="EMBL" id="OV696689">
    <property type="protein sequence ID" value="CAH1261758.1"/>
    <property type="molecule type" value="Genomic_DNA"/>
</dbReference>
<gene>
    <name evidence="1" type="primary">SIVA1</name>
    <name evidence="1" type="ORF">BLAG_LOCUS17088</name>
</gene>
<protein>
    <submittedName>
        <fullName evidence="1">SIVA1 protein</fullName>
    </submittedName>
</protein>
<dbReference type="AlphaFoldDB" id="A0A8J9ZV22"/>
<name>A0A8J9ZV22_BRALA</name>
<dbReference type="OrthoDB" id="60860at2759"/>
<dbReference type="Pfam" id="PF05458">
    <property type="entry name" value="Siva"/>
    <property type="match status" value="2"/>
</dbReference>
<evidence type="ECO:0000313" key="2">
    <source>
        <dbReference type="Proteomes" id="UP000838412"/>
    </source>
</evidence>
<dbReference type="Proteomes" id="UP000838412">
    <property type="component" value="Chromosome 4"/>
</dbReference>
<keyword evidence="2" id="KW-1185">Reference proteome</keyword>
<evidence type="ECO:0000313" key="1">
    <source>
        <dbReference type="EMBL" id="CAH1261758.1"/>
    </source>
</evidence>
<sequence length="254" mass="26735">MPKRPNPWGDYAPQLKTHVGQKEVNLGVCKEQNMKAVYEHTQKMLFDGARKCTGAVDFTVAVTDVPMDHQHDDHLLTGQMHLDRYLQVHAGANGVTNGTNGVTNGANGVTNGANGVTNGANGVTNGANGHSHGLNGHSHGLNGHSLGLNGHSLGLNGHSLGLNGHGVANGGANGHSHLNGHHKAMPGKGSLSPTSCQVCSRPIRALYRCSFCDKAMCSSCQRQCSNCYGEFCLLCSVANYDSRDETAYCLSCST</sequence>
<dbReference type="GO" id="GO:0005175">
    <property type="term" value="F:CD27 receptor binding"/>
    <property type="evidence" value="ECO:0007669"/>
    <property type="project" value="TreeGrafter"/>
</dbReference>
<dbReference type="PANTHER" id="PTHR14365">
    <property type="entry name" value="APOPTOSIS REGULATORY PROTEIN SIVA"/>
    <property type="match status" value="1"/>
</dbReference>
<dbReference type="PANTHER" id="PTHR14365:SF1">
    <property type="entry name" value="APOPTOSIS REGULATORY PROTEIN SIVA"/>
    <property type="match status" value="1"/>
</dbReference>
<organism evidence="1 2">
    <name type="scientific">Branchiostoma lanceolatum</name>
    <name type="common">Common lancelet</name>
    <name type="synonym">Amphioxus lanceolatum</name>
    <dbReference type="NCBI Taxonomy" id="7740"/>
    <lineage>
        <taxon>Eukaryota</taxon>
        <taxon>Metazoa</taxon>
        <taxon>Chordata</taxon>
        <taxon>Cephalochordata</taxon>
        <taxon>Leptocardii</taxon>
        <taxon>Amphioxiformes</taxon>
        <taxon>Branchiostomatidae</taxon>
        <taxon>Branchiostoma</taxon>
    </lineage>
</organism>